<dbReference type="InterPro" id="IPR025164">
    <property type="entry name" value="Toastrack_DUF4097"/>
</dbReference>
<dbReference type="RefSeq" id="WP_075410768.1">
    <property type="nucleotide sequence ID" value="NZ_MSKK01000003.1"/>
</dbReference>
<protein>
    <recommendedName>
        <fullName evidence="1">DUF4097 domain-containing protein</fullName>
    </recommendedName>
</protein>
<proteinExistence type="predicted"/>
<name>A0A1Q8VL95_9ACTO</name>
<dbReference type="AlphaFoldDB" id="A0A1Q8VL95"/>
<dbReference type="OrthoDB" id="3252095at2"/>
<sequence>MPIWTFDLPDDAQPDLILDLSSLSVVTAPGAGRSITVEADEPLEPLLDVTADGAMVTIRQIALVGRERFAGIWPWGPETSRVRVTVPDRTRLDASIDAGSISAQHRWEQVRVRTSAGSIRLGDCVSAQVHADAGSIVIGTLHDGSVRAQAGSVRIRSTTGTVSAHTEAGSVKVLEAYEGFLDLSSQLGTVSVGVPEGTAVLADCHSEFGRVSTDLPRQRNPESLERRLELRARAQMGTIRIRRA</sequence>
<dbReference type="EMBL" id="MSKK01000003">
    <property type="protein sequence ID" value="OLO48849.1"/>
    <property type="molecule type" value="Genomic_DNA"/>
</dbReference>
<dbReference type="Pfam" id="PF13349">
    <property type="entry name" value="DUF4097"/>
    <property type="match status" value="1"/>
</dbReference>
<dbReference type="Proteomes" id="UP000186471">
    <property type="component" value="Unassembled WGS sequence"/>
</dbReference>
<dbReference type="Gene3D" id="2.160.20.120">
    <property type="match status" value="1"/>
</dbReference>
<reference evidence="2 3" key="1">
    <citation type="submission" date="2016-12" db="EMBL/GenBank/DDBJ databases">
        <title>Genomic comparison of strains in the 'Actinomyces naeslundii' group.</title>
        <authorList>
            <person name="Mughal S.R."/>
            <person name="Do T."/>
            <person name="Gilbert S.C."/>
            <person name="Witherden E.A."/>
            <person name="Didelot X."/>
            <person name="Beighton D."/>
        </authorList>
    </citation>
    <scope>NUCLEOTIDE SEQUENCE [LARGE SCALE GENOMIC DNA]</scope>
    <source>
        <strain evidence="2 3">R21091</strain>
    </source>
</reference>
<evidence type="ECO:0000313" key="3">
    <source>
        <dbReference type="Proteomes" id="UP000186471"/>
    </source>
</evidence>
<accession>A0A1Q8VL95</accession>
<evidence type="ECO:0000259" key="1">
    <source>
        <dbReference type="Pfam" id="PF13349"/>
    </source>
</evidence>
<gene>
    <name evidence="2" type="ORF">BKH31_01570</name>
</gene>
<evidence type="ECO:0000313" key="2">
    <source>
        <dbReference type="EMBL" id="OLO48849.1"/>
    </source>
</evidence>
<organism evidence="2 3">
    <name type="scientific">Actinomyces oris</name>
    <dbReference type="NCBI Taxonomy" id="544580"/>
    <lineage>
        <taxon>Bacteria</taxon>
        <taxon>Bacillati</taxon>
        <taxon>Actinomycetota</taxon>
        <taxon>Actinomycetes</taxon>
        <taxon>Actinomycetales</taxon>
        <taxon>Actinomycetaceae</taxon>
        <taxon>Actinomyces</taxon>
    </lineage>
</organism>
<comment type="caution">
    <text evidence="2">The sequence shown here is derived from an EMBL/GenBank/DDBJ whole genome shotgun (WGS) entry which is preliminary data.</text>
</comment>
<feature type="domain" description="DUF4097" evidence="1">
    <location>
        <begin position="17"/>
        <end position="228"/>
    </location>
</feature>